<dbReference type="GO" id="GO:0003700">
    <property type="term" value="F:DNA-binding transcription factor activity"/>
    <property type="evidence" value="ECO:0007669"/>
    <property type="project" value="InterPro"/>
</dbReference>
<dbReference type="CDD" id="cd08422">
    <property type="entry name" value="PBP2_CrgA_like"/>
    <property type="match status" value="1"/>
</dbReference>
<dbReference type="Proteomes" id="UP000270342">
    <property type="component" value="Unassembled WGS sequence"/>
</dbReference>
<dbReference type="PANTHER" id="PTHR30537">
    <property type="entry name" value="HTH-TYPE TRANSCRIPTIONAL REGULATOR"/>
    <property type="match status" value="1"/>
</dbReference>
<evidence type="ECO:0000259" key="5">
    <source>
        <dbReference type="PROSITE" id="PS50931"/>
    </source>
</evidence>
<gene>
    <name evidence="6" type="ORF">D7S86_13520</name>
</gene>
<keyword evidence="7" id="KW-1185">Reference proteome</keyword>
<dbReference type="Gene3D" id="1.10.10.10">
    <property type="entry name" value="Winged helix-like DNA-binding domain superfamily/Winged helix DNA-binding domain"/>
    <property type="match status" value="1"/>
</dbReference>
<comment type="caution">
    <text evidence="6">The sequence shown here is derived from an EMBL/GenBank/DDBJ whole genome shotgun (WGS) entry which is preliminary data.</text>
</comment>
<dbReference type="Pfam" id="PF03466">
    <property type="entry name" value="LysR_substrate"/>
    <property type="match status" value="1"/>
</dbReference>
<evidence type="ECO:0000256" key="1">
    <source>
        <dbReference type="ARBA" id="ARBA00009437"/>
    </source>
</evidence>
<dbReference type="InterPro" id="IPR036390">
    <property type="entry name" value="WH_DNA-bd_sf"/>
</dbReference>
<dbReference type="PANTHER" id="PTHR30537:SF35">
    <property type="entry name" value="TRANSCRIPTIONAL REGULATORY PROTEIN"/>
    <property type="match status" value="1"/>
</dbReference>
<keyword evidence="2" id="KW-0805">Transcription regulation</keyword>
<dbReference type="OrthoDB" id="9080054at2"/>
<dbReference type="GO" id="GO:0006351">
    <property type="term" value="P:DNA-templated transcription"/>
    <property type="evidence" value="ECO:0007669"/>
    <property type="project" value="TreeGrafter"/>
</dbReference>
<accession>A0A494XVS1</accession>
<reference evidence="6 7" key="1">
    <citation type="submission" date="2018-10" db="EMBL/GenBank/DDBJ databases">
        <title>Robbsia sp. DHC34, isolated from soil.</title>
        <authorList>
            <person name="Gao Z.-H."/>
            <person name="Qiu L.-H."/>
        </authorList>
    </citation>
    <scope>NUCLEOTIDE SEQUENCE [LARGE SCALE GENOMIC DNA]</scope>
    <source>
        <strain evidence="6 7">DHC34</strain>
    </source>
</reference>
<evidence type="ECO:0000256" key="3">
    <source>
        <dbReference type="ARBA" id="ARBA00023125"/>
    </source>
</evidence>
<protein>
    <submittedName>
        <fullName evidence="6">LysR family transcriptional regulator</fullName>
    </submittedName>
</protein>
<evidence type="ECO:0000313" key="7">
    <source>
        <dbReference type="Proteomes" id="UP000270342"/>
    </source>
</evidence>
<feature type="domain" description="HTH lysR-type" evidence="5">
    <location>
        <begin position="1"/>
        <end position="59"/>
    </location>
</feature>
<name>A0A494XVS1_9BURK</name>
<evidence type="ECO:0000256" key="2">
    <source>
        <dbReference type="ARBA" id="ARBA00023015"/>
    </source>
</evidence>
<dbReference type="AlphaFoldDB" id="A0A494XVS1"/>
<dbReference type="Gene3D" id="3.40.190.290">
    <property type="match status" value="1"/>
</dbReference>
<dbReference type="SUPFAM" id="SSF53850">
    <property type="entry name" value="Periplasmic binding protein-like II"/>
    <property type="match status" value="1"/>
</dbReference>
<dbReference type="InterPro" id="IPR036388">
    <property type="entry name" value="WH-like_DNA-bd_sf"/>
</dbReference>
<proteinExistence type="inferred from homology"/>
<dbReference type="SUPFAM" id="SSF46785">
    <property type="entry name" value="Winged helix' DNA-binding domain"/>
    <property type="match status" value="1"/>
</dbReference>
<dbReference type="InterPro" id="IPR005119">
    <property type="entry name" value="LysR_subst-bd"/>
</dbReference>
<organism evidence="6 7">
    <name type="scientific">Pararobbsia silviterrae</name>
    <dbReference type="NCBI Taxonomy" id="1792498"/>
    <lineage>
        <taxon>Bacteria</taxon>
        <taxon>Pseudomonadati</taxon>
        <taxon>Pseudomonadota</taxon>
        <taxon>Betaproteobacteria</taxon>
        <taxon>Burkholderiales</taxon>
        <taxon>Burkholderiaceae</taxon>
        <taxon>Pararobbsia</taxon>
    </lineage>
</organism>
<keyword evidence="4" id="KW-0804">Transcription</keyword>
<comment type="similarity">
    <text evidence="1">Belongs to the LysR transcriptional regulatory family.</text>
</comment>
<dbReference type="PROSITE" id="PS50931">
    <property type="entry name" value="HTH_LYSR"/>
    <property type="match status" value="1"/>
</dbReference>
<sequence length="306" mass="33350">MNQLEAMRIFAKIVDAGSFAAAARSLDLSKAVVTRQVAMLEAHLNTRLLNRTTRKLSLTEAGETYLEACRLLVEHLDDIEAQISNSAREPVGTLRIATSASFALAAGTPLFTEFRKRYPKVHLRVSLLDRMVDLVEEGFDVGIMTHGMYQSDSMIRRPLLGGEIAIVASPDYLEAHGTPQTPADLLERAFVALNGWSSSHTYVFENTSGETETLVLRPVYEVNNAMMVRDAAIAGIGFSTVVTSLAQSALESGALVRLLPDHAITNVPVGVSLVYPGRQHISAKTRAFIDFTVAYCREVFGVVQPG</sequence>
<dbReference type="RefSeq" id="WP_121087263.1">
    <property type="nucleotide sequence ID" value="NZ_RBZU01000005.1"/>
</dbReference>
<evidence type="ECO:0000256" key="4">
    <source>
        <dbReference type="ARBA" id="ARBA00023163"/>
    </source>
</evidence>
<evidence type="ECO:0000313" key="6">
    <source>
        <dbReference type="EMBL" id="RKP54668.1"/>
    </source>
</evidence>
<dbReference type="InterPro" id="IPR058163">
    <property type="entry name" value="LysR-type_TF_proteobact-type"/>
</dbReference>
<dbReference type="InterPro" id="IPR000847">
    <property type="entry name" value="LysR_HTH_N"/>
</dbReference>
<keyword evidence="3" id="KW-0238">DNA-binding</keyword>
<dbReference type="Pfam" id="PF00126">
    <property type="entry name" value="HTH_1"/>
    <property type="match status" value="1"/>
</dbReference>
<dbReference type="FunFam" id="1.10.10.10:FF:000001">
    <property type="entry name" value="LysR family transcriptional regulator"/>
    <property type="match status" value="1"/>
</dbReference>
<dbReference type="GO" id="GO:0043565">
    <property type="term" value="F:sequence-specific DNA binding"/>
    <property type="evidence" value="ECO:0007669"/>
    <property type="project" value="TreeGrafter"/>
</dbReference>
<dbReference type="EMBL" id="RBZU01000005">
    <property type="protein sequence ID" value="RKP54668.1"/>
    <property type="molecule type" value="Genomic_DNA"/>
</dbReference>